<keyword evidence="3" id="KW-1185">Reference proteome</keyword>
<dbReference type="OrthoDB" id="10002163at2759"/>
<reference evidence="3" key="1">
    <citation type="journal article" date="2020" name="Nat. Ecol. Evol.">
        <title>Deeply conserved synteny resolves early events in vertebrate evolution.</title>
        <authorList>
            <person name="Simakov O."/>
            <person name="Marletaz F."/>
            <person name="Yue J.X."/>
            <person name="O'Connell B."/>
            <person name="Jenkins J."/>
            <person name="Brandt A."/>
            <person name="Calef R."/>
            <person name="Tung C.H."/>
            <person name="Huang T.K."/>
            <person name="Schmutz J."/>
            <person name="Satoh N."/>
            <person name="Yu J.K."/>
            <person name="Putnam N.H."/>
            <person name="Green R.E."/>
            <person name="Rokhsar D.S."/>
        </authorList>
    </citation>
    <scope>NUCLEOTIDE SEQUENCE [LARGE SCALE GENOMIC DNA]</scope>
    <source>
        <strain evidence="3">S238N-H82</strain>
    </source>
</reference>
<evidence type="ECO:0000313" key="4">
    <source>
        <dbReference type="RefSeq" id="XP_035688737.1"/>
    </source>
</evidence>
<name>A0A9J7LTA8_BRAFL</name>
<feature type="transmembrane region" description="Helical" evidence="2">
    <location>
        <begin position="20"/>
        <end position="39"/>
    </location>
</feature>
<keyword evidence="2" id="KW-1133">Transmembrane helix</keyword>
<feature type="transmembrane region" description="Helical" evidence="2">
    <location>
        <begin position="81"/>
        <end position="107"/>
    </location>
</feature>
<dbReference type="RefSeq" id="XP_035688737.1">
    <property type="nucleotide sequence ID" value="XM_035832844.1"/>
</dbReference>
<gene>
    <name evidence="4" type="primary">LOC118424296</name>
</gene>
<feature type="transmembrane region" description="Helical" evidence="2">
    <location>
        <begin position="113"/>
        <end position="134"/>
    </location>
</feature>
<dbReference type="AlphaFoldDB" id="A0A9J7LTA8"/>
<sequence length="200" mass="21689">MAILKDSCFHCCNVRDGSLVVGVLFLAVHVLDLGIRVISLLSGGYLYAILADIASAVIDVVAIVIDSLMIQGVIKAISKFLYWWVVAAVIIAALGFFVVLFVTFLGGGPQNLIVFWIVYLVKLVLVIYGVFVVYSHYQNLRDGVVDDGPPGIAVGTASSNEMQNTVTDDDDDEDKKKRGNPQKGFFSFLSPNMTGVTSHQ</sequence>
<dbReference type="KEGG" id="bfo:118424296"/>
<feature type="transmembrane region" description="Helical" evidence="2">
    <location>
        <begin position="45"/>
        <end position="69"/>
    </location>
</feature>
<evidence type="ECO:0000256" key="2">
    <source>
        <dbReference type="SAM" id="Phobius"/>
    </source>
</evidence>
<feature type="region of interest" description="Disordered" evidence="1">
    <location>
        <begin position="162"/>
        <end position="200"/>
    </location>
</feature>
<keyword evidence="2" id="KW-0812">Transmembrane</keyword>
<accession>A0A9J7LTA8</accession>
<feature type="compositionally biased region" description="Polar residues" evidence="1">
    <location>
        <begin position="189"/>
        <end position="200"/>
    </location>
</feature>
<dbReference type="GeneID" id="118424296"/>
<protein>
    <submittedName>
        <fullName evidence="4">Uncharacterized protein LOC118424296</fullName>
    </submittedName>
</protein>
<evidence type="ECO:0000313" key="3">
    <source>
        <dbReference type="Proteomes" id="UP000001554"/>
    </source>
</evidence>
<dbReference type="PANTHER" id="PTHR36694:SF11">
    <property type="entry name" value="LP21121P-RELATED"/>
    <property type="match status" value="1"/>
</dbReference>
<keyword evidence="2" id="KW-0472">Membrane</keyword>
<dbReference type="Proteomes" id="UP000001554">
    <property type="component" value="Chromosome 10"/>
</dbReference>
<reference evidence="4" key="2">
    <citation type="submission" date="2025-08" db="UniProtKB">
        <authorList>
            <consortium name="RefSeq"/>
        </authorList>
    </citation>
    <scope>IDENTIFICATION</scope>
    <source>
        <strain evidence="4">S238N-H82</strain>
        <tissue evidence="4">Testes</tissue>
    </source>
</reference>
<evidence type="ECO:0000256" key="1">
    <source>
        <dbReference type="SAM" id="MobiDB-lite"/>
    </source>
</evidence>
<proteinExistence type="predicted"/>
<dbReference type="PANTHER" id="PTHR36694">
    <property type="entry name" value="PASIFLORA 1, ISOFORM A-RELATED"/>
    <property type="match status" value="1"/>
</dbReference>
<organism evidence="3 4">
    <name type="scientific">Branchiostoma floridae</name>
    <name type="common">Florida lancelet</name>
    <name type="synonym">Amphioxus</name>
    <dbReference type="NCBI Taxonomy" id="7739"/>
    <lineage>
        <taxon>Eukaryota</taxon>
        <taxon>Metazoa</taxon>
        <taxon>Chordata</taxon>
        <taxon>Cephalochordata</taxon>
        <taxon>Leptocardii</taxon>
        <taxon>Amphioxiformes</taxon>
        <taxon>Branchiostomatidae</taxon>
        <taxon>Branchiostoma</taxon>
    </lineage>
</organism>